<protein>
    <recommendedName>
        <fullName evidence="1">F-box domain-containing protein</fullName>
    </recommendedName>
</protein>
<name>A0A4V1J419_9FUNG</name>
<gene>
    <name evidence="2" type="ORF">BJ085DRAFT_35005</name>
</gene>
<accession>A0A4V1J419</accession>
<evidence type="ECO:0000313" key="2">
    <source>
        <dbReference type="EMBL" id="RKP34019.1"/>
    </source>
</evidence>
<dbReference type="Proteomes" id="UP000268162">
    <property type="component" value="Unassembled WGS sequence"/>
</dbReference>
<dbReference type="PROSITE" id="PS50181">
    <property type="entry name" value="FBOX"/>
    <property type="match status" value="1"/>
</dbReference>
<evidence type="ECO:0000259" key="1">
    <source>
        <dbReference type="PROSITE" id="PS50181"/>
    </source>
</evidence>
<dbReference type="EMBL" id="ML003403">
    <property type="protein sequence ID" value="RKP34019.1"/>
    <property type="molecule type" value="Genomic_DNA"/>
</dbReference>
<sequence length="151" mass="16547">MSEPSYEVTSQPEKSFNLLGLPYELQLAMLETLPTQELLGLRRVNKGSKNFVDDSLHATRETKMVGCATVEMHTKAMPIYEQLWPGVTYADFAVDCPKPGVFNTEAALNDALGDFVITIDRHYLTTLGVEADTAAADALSLSAMVETMSIN</sequence>
<reference evidence="3" key="1">
    <citation type="journal article" date="2018" name="Nat. Microbiol.">
        <title>Leveraging single-cell genomics to expand the fungal tree of life.</title>
        <authorList>
            <person name="Ahrendt S.R."/>
            <person name="Quandt C.A."/>
            <person name="Ciobanu D."/>
            <person name="Clum A."/>
            <person name="Salamov A."/>
            <person name="Andreopoulos B."/>
            <person name="Cheng J.F."/>
            <person name="Woyke T."/>
            <person name="Pelin A."/>
            <person name="Henrissat B."/>
            <person name="Reynolds N.K."/>
            <person name="Benny G.L."/>
            <person name="Smith M.E."/>
            <person name="James T.Y."/>
            <person name="Grigoriev I.V."/>
        </authorList>
    </citation>
    <scope>NUCLEOTIDE SEQUENCE [LARGE SCALE GENOMIC DNA]</scope>
    <source>
        <strain evidence="3">RSA 468</strain>
    </source>
</reference>
<dbReference type="AlphaFoldDB" id="A0A4V1J419"/>
<keyword evidence="3" id="KW-1185">Reference proteome</keyword>
<evidence type="ECO:0000313" key="3">
    <source>
        <dbReference type="Proteomes" id="UP000268162"/>
    </source>
</evidence>
<proteinExistence type="predicted"/>
<feature type="domain" description="F-box" evidence="1">
    <location>
        <begin position="15"/>
        <end position="61"/>
    </location>
</feature>
<dbReference type="InterPro" id="IPR001810">
    <property type="entry name" value="F-box_dom"/>
</dbReference>
<organism evidence="2 3">
    <name type="scientific">Dimargaris cristalligena</name>
    <dbReference type="NCBI Taxonomy" id="215637"/>
    <lineage>
        <taxon>Eukaryota</taxon>
        <taxon>Fungi</taxon>
        <taxon>Fungi incertae sedis</taxon>
        <taxon>Zoopagomycota</taxon>
        <taxon>Kickxellomycotina</taxon>
        <taxon>Dimargaritomycetes</taxon>
        <taxon>Dimargaritales</taxon>
        <taxon>Dimargaritaceae</taxon>
        <taxon>Dimargaris</taxon>
    </lineage>
</organism>